<evidence type="ECO:0000259" key="5">
    <source>
        <dbReference type="PROSITE" id="PS51762"/>
    </source>
</evidence>
<dbReference type="CDD" id="cd08023">
    <property type="entry name" value="GH16_laminarinase_like"/>
    <property type="match status" value="1"/>
</dbReference>
<dbReference type="Proteomes" id="UP000295479">
    <property type="component" value="Unassembled WGS sequence"/>
</dbReference>
<dbReference type="InterPro" id="IPR003961">
    <property type="entry name" value="FN3_dom"/>
</dbReference>
<reference evidence="6 7" key="1">
    <citation type="submission" date="2019-03" db="EMBL/GenBank/DDBJ databases">
        <title>Flavobacterium AR-3-4 sp. nov. isolated from arctic soil.</title>
        <authorList>
            <person name="Chaudhary D.K."/>
        </authorList>
    </citation>
    <scope>NUCLEOTIDE SEQUENCE [LARGE SCALE GENOMIC DNA]</scope>
    <source>
        <strain evidence="6 7">AR-3-4</strain>
    </source>
</reference>
<dbReference type="InterPro" id="IPR050546">
    <property type="entry name" value="Glycosyl_Hydrlase_16"/>
</dbReference>
<dbReference type="InterPro" id="IPR036116">
    <property type="entry name" value="FN3_sf"/>
</dbReference>
<feature type="domain" description="GH16" evidence="5">
    <location>
        <begin position="8"/>
        <end position="284"/>
    </location>
</feature>
<dbReference type="SUPFAM" id="SSF49899">
    <property type="entry name" value="Concanavalin A-like lectins/glucanases"/>
    <property type="match status" value="1"/>
</dbReference>
<dbReference type="PROSITE" id="PS51762">
    <property type="entry name" value="GH16_2"/>
    <property type="match status" value="1"/>
</dbReference>
<feature type="signal peptide" evidence="3">
    <location>
        <begin position="1"/>
        <end position="23"/>
    </location>
</feature>
<proteinExistence type="inferred from homology"/>
<keyword evidence="7" id="KW-1185">Reference proteome</keyword>
<dbReference type="SUPFAM" id="SSF49265">
    <property type="entry name" value="Fibronectin type III"/>
    <property type="match status" value="1"/>
</dbReference>
<name>A0A4R5CEA7_9FLAO</name>
<comment type="similarity">
    <text evidence="1">Belongs to the glycosyl hydrolase 16 family.</text>
</comment>
<accession>A0A4R5CEA7</accession>
<feature type="chain" id="PRO_5020937785" evidence="3">
    <location>
        <begin position="24"/>
        <end position="570"/>
    </location>
</feature>
<dbReference type="GO" id="GO:0004553">
    <property type="term" value="F:hydrolase activity, hydrolyzing O-glycosyl compounds"/>
    <property type="evidence" value="ECO:0007669"/>
    <property type="project" value="InterPro"/>
</dbReference>
<dbReference type="PROSITE" id="PS50853">
    <property type="entry name" value="FN3"/>
    <property type="match status" value="1"/>
</dbReference>
<dbReference type="NCBIfam" id="TIGR04183">
    <property type="entry name" value="Por_Secre_tail"/>
    <property type="match status" value="1"/>
</dbReference>
<evidence type="ECO:0000256" key="3">
    <source>
        <dbReference type="SAM" id="SignalP"/>
    </source>
</evidence>
<dbReference type="GO" id="GO:0005975">
    <property type="term" value="P:carbohydrate metabolic process"/>
    <property type="evidence" value="ECO:0007669"/>
    <property type="project" value="InterPro"/>
</dbReference>
<evidence type="ECO:0000256" key="2">
    <source>
        <dbReference type="ARBA" id="ARBA00022729"/>
    </source>
</evidence>
<dbReference type="Gene3D" id="2.60.40.10">
    <property type="entry name" value="Immunoglobulins"/>
    <property type="match status" value="1"/>
</dbReference>
<keyword evidence="6" id="KW-0378">Hydrolase</keyword>
<evidence type="ECO:0000259" key="4">
    <source>
        <dbReference type="PROSITE" id="PS50853"/>
    </source>
</evidence>
<organism evidence="6 7">
    <name type="scientific">Flavobacterium cellulosilyticum</name>
    <dbReference type="NCBI Taxonomy" id="2541731"/>
    <lineage>
        <taxon>Bacteria</taxon>
        <taxon>Pseudomonadati</taxon>
        <taxon>Bacteroidota</taxon>
        <taxon>Flavobacteriia</taxon>
        <taxon>Flavobacteriales</taxon>
        <taxon>Flavobacteriaceae</taxon>
        <taxon>Flavobacterium</taxon>
    </lineage>
</organism>
<dbReference type="AlphaFoldDB" id="A0A4R5CEA7"/>
<dbReference type="InterPro" id="IPR013783">
    <property type="entry name" value="Ig-like_fold"/>
</dbReference>
<comment type="caution">
    <text evidence="6">The sequence shown here is derived from an EMBL/GenBank/DDBJ whole genome shotgun (WGS) entry which is preliminary data.</text>
</comment>
<sequence>MIVMKNHNTYKIIFFLLCQFCFAQVDVVYNDLVWSDEFDTNGAVDANNWFHQTQLPAGGSWFNGEQQHYTNQQTNSFVDSGNLNIVAKKESYTNQSVTKQYTSARLNSKFAFKYGRIDVRAKVPIETGTWPAIWMLGKNVNEDGGYFDATYGTSNWPACGEIDIMEHGITRSHPVNYIQSAMHTPSSYGSTSNIGGMIANSNIDSNYHIYSMNWSPNQISFLLDNVVYYTYNPSVKDANTWPFDKEQYLLLNIAMGGVAGTIASNFTATSMVIDYVRVYQNTTPDTKAPSSFTASVGAITGNSVELAMNATDNSGTVTYTVNYGSETISTFSASGIQKSIVIYGLSPNTNYTFNVSATDASGNVALNNPIVLPAKTTEDTTTKCSGTATQASQNSFSTGYNYSFETIGTDVKITFELLDNDKTGVVAYLWEQSPFSESQMTNVSGKIFTKTISGQTVGSTINYAVKFAYANGLSVTKYFSYVVGSSCSLGIETSAELKQYYYPNPVENSLHLKFLDGQNRIVLMDLLGRKILDEVVKSSHILNMGNFKSGVYLLKVTNSHGVQNLKIIKK</sequence>
<dbReference type="InterPro" id="IPR026444">
    <property type="entry name" value="Secre_tail"/>
</dbReference>
<evidence type="ECO:0000256" key="1">
    <source>
        <dbReference type="ARBA" id="ARBA00006865"/>
    </source>
</evidence>
<dbReference type="PANTHER" id="PTHR10963">
    <property type="entry name" value="GLYCOSYL HYDROLASE-RELATED"/>
    <property type="match status" value="1"/>
</dbReference>
<evidence type="ECO:0000313" key="7">
    <source>
        <dbReference type="Proteomes" id="UP000295479"/>
    </source>
</evidence>
<dbReference type="InterPro" id="IPR013320">
    <property type="entry name" value="ConA-like_dom_sf"/>
</dbReference>
<evidence type="ECO:0000313" key="6">
    <source>
        <dbReference type="EMBL" id="TDD95512.1"/>
    </source>
</evidence>
<dbReference type="Gene3D" id="2.60.120.200">
    <property type="match status" value="1"/>
</dbReference>
<dbReference type="CDD" id="cd00063">
    <property type="entry name" value="FN3"/>
    <property type="match status" value="1"/>
</dbReference>
<gene>
    <name evidence="6" type="ORF">E0F76_13680</name>
</gene>
<feature type="domain" description="Fibronectin type-III" evidence="4">
    <location>
        <begin position="288"/>
        <end position="379"/>
    </location>
</feature>
<dbReference type="PANTHER" id="PTHR10963:SF55">
    <property type="entry name" value="GLYCOSIDE HYDROLASE FAMILY 16 PROTEIN"/>
    <property type="match status" value="1"/>
</dbReference>
<keyword evidence="2 3" id="KW-0732">Signal</keyword>
<dbReference type="InterPro" id="IPR000757">
    <property type="entry name" value="Beta-glucanase-like"/>
</dbReference>
<dbReference type="Pfam" id="PF00722">
    <property type="entry name" value="Glyco_hydro_16"/>
    <property type="match status" value="1"/>
</dbReference>
<dbReference type="OrthoDB" id="9809583at2"/>
<dbReference type="EMBL" id="SMFK01000010">
    <property type="protein sequence ID" value="TDD95512.1"/>
    <property type="molecule type" value="Genomic_DNA"/>
</dbReference>
<protein>
    <submittedName>
        <fullName evidence="6">Glycosyl hydrolase family protein</fullName>
    </submittedName>
</protein>
<dbReference type="Pfam" id="PF18962">
    <property type="entry name" value="Por_Secre_tail"/>
    <property type="match status" value="1"/>
</dbReference>